<keyword evidence="3" id="KW-1185">Reference proteome</keyword>
<dbReference type="Pfam" id="PF13561">
    <property type="entry name" value="adh_short_C2"/>
    <property type="match status" value="1"/>
</dbReference>
<dbReference type="Proteomes" id="UP000248021">
    <property type="component" value="Unassembled WGS sequence"/>
</dbReference>
<comment type="caution">
    <text evidence="2">The sequence shown here is derived from an EMBL/GenBank/DDBJ whole genome shotgun (WGS) entry which is preliminary data.</text>
</comment>
<dbReference type="SUPFAM" id="SSF51735">
    <property type="entry name" value="NAD(P)-binding Rossmann-fold domains"/>
    <property type="match status" value="1"/>
</dbReference>
<dbReference type="InterPro" id="IPR036291">
    <property type="entry name" value="NAD(P)-bd_dom_sf"/>
</dbReference>
<sequence length="244" mass="25502">MAEQRIAIVTGAGSGIGRATAIRLAADGDHLIIAERDSESAERVANLIQATGGSAEAIAIDVTDANALDAMASRLKRVDVLVNNAGILSVKAFGDLRPDDYRRMFDVNVIAVAEVSRRIVERMPRGGAIVNLSSRAIFGAVNYAHYIAAKSAVAGLNRAMALEFAGRGIRVNAVAPGAIKTPMLALRTDTDESAFLRHQPLGRIGQPEDIAAAIAFLASPQAAFITGQMLLVDGGRSLGGPYGL</sequence>
<name>A0A2V3TV99_9HYPH</name>
<dbReference type="InterPro" id="IPR002347">
    <property type="entry name" value="SDR_fam"/>
</dbReference>
<gene>
    <name evidence="2" type="ORF">C7450_11667</name>
</gene>
<dbReference type="AlphaFoldDB" id="A0A2V3TV99"/>
<dbReference type="FunFam" id="3.40.50.720:FF:000084">
    <property type="entry name" value="Short-chain dehydrogenase reductase"/>
    <property type="match status" value="1"/>
</dbReference>
<evidence type="ECO:0000256" key="1">
    <source>
        <dbReference type="ARBA" id="ARBA00006484"/>
    </source>
</evidence>
<evidence type="ECO:0000313" key="2">
    <source>
        <dbReference type="EMBL" id="PXW52493.1"/>
    </source>
</evidence>
<dbReference type="OrthoDB" id="7568484at2"/>
<dbReference type="PANTHER" id="PTHR42879:SF2">
    <property type="entry name" value="3-OXOACYL-[ACYL-CARRIER-PROTEIN] REDUCTASE FABG"/>
    <property type="match status" value="1"/>
</dbReference>
<dbReference type="PANTHER" id="PTHR42879">
    <property type="entry name" value="3-OXOACYL-(ACYL-CARRIER-PROTEIN) REDUCTASE"/>
    <property type="match status" value="1"/>
</dbReference>
<comment type="similarity">
    <text evidence="1">Belongs to the short-chain dehydrogenases/reductases (SDR) family.</text>
</comment>
<dbReference type="EMBL" id="QJJK01000016">
    <property type="protein sequence ID" value="PXW52493.1"/>
    <property type="molecule type" value="Genomic_DNA"/>
</dbReference>
<dbReference type="Gene3D" id="3.40.50.720">
    <property type="entry name" value="NAD(P)-binding Rossmann-like Domain"/>
    <property type="match status" value="1"/>
</dbReference>
<dbReference type="PRINTS" id="PR00080">
    <property type="entry name" value="SDRFAMILY"/>
</dbReference>
<dbReference type="NCBIfam" id="NF005559">
    <property type="entry name" value="PRK07231.1"/>
    <property type="match status" value="1"/>
</dbReference>
<organism evidence="2 3">
    <name type="scientific">Chelatococcus asaccharovorans</name>
    <dbReference type="NCBI Taxonomy" id="28210"/>
    <lineage>
        <taxon>Bacteria</taxon>
        <taxon>Pseudomonadati</taxon>
        <taxon>Pseudomonadota</taxon>
        <taxon>Alphaproteobacteria</taxon>
        <taxon>Hyphomicrobiales</taxon>
        <taxon>Chelatococcaceae</taxon>
        <taxon>Chelatococcus</taxon>
    </lineage>
</organism>
<protein>
    <submittedName>
        <fullName evidence="2">3-oxoacyl-[acyl-carrier protein] reductase</fullName>
    </submittedName>
</protein>
<accession>A0A2V3TV99</accession>
<dbReference type="PRINTS" id="PR00081">
    <property type="entry name" value="GDHRDH"/>
</dbReference>
<reference evidence="2 3" key="1">
    <citation type="submission" date="2018-05" db="EMBL/GenBank/DDBJ databases">
        <title>Genomic Encyclopedia of Type Strains, Phase IV (KMG-IV): sequencing the most valuable type-strain genomes for metagenomic binning, comparative biology and taxonomic classification.</title>
        <authorList>
            <person name="Goeker M."/>
        </authorList>
    </citation>
    <scope>NUCLEOTIDE SEQUENCE [LARGE SCALE GENOMIC DNA]</scope>
    <source>
        <strain evidence="2 3">DSM 6462</strain>
    </source>
</reference>
<dbReference type="InterPro" id="IPR050259">
    <property type="entry name" value="SDR"/>
</dbReference>
<proteinExistence type="inferred from homology"/>
<dbReference type="CDD" id="cd05233">
    <property type="entry name" value="SDR_c"/>
    <property type="match status" value="1"/>
</dbReference>
<evidence type="ECO:0000313" key="3">
    <source>
        <dbReference type="Proteomes" id="UP000248021"/>
    </source>
</evidence>
<dbReference type="RefSeq" id="WP_110377974.1">
    <property type="nucleotide sequence ID" value="NZ_CAKNFM010000004.1"/>
</dbReference>